<evidence type="ECO:0000256" key="1">
    <source>
        <dbReference type="ARBA" id="ARBA00009320"/>
    </source>
</evidence>
<dbReference type="RefSeq" id="WP_243403699.1">
    <property type="nucleotide sequence ID" value="NZ_PYGJ01000013.1"/>
</dbReference>
<keyword evidence="2" id="KW-0028">Amino-acid biosynthesis</keyword>
<proteinExistence type="inferred from homology"/>
<dbReference type="AlphaFoldDB" id="A0A2P8F8D4"/>
<dbReference type="Gene3D" id="3.40.50.300">
    <property type="entry name" value="P-loop containing nucleotide triphosphate hydrolases"/>
    <property type="match status" value="1"/>
</dbReference>
<name>A0A2P8F8D4_9RHOB</name>
<evidence type="ECO:0000313" key="4">
    <source>
        <dbReference type="Proteomes" id="UP000240418"/>
    </source>
</evidence>
<comment type="caution">
    <text evidence="3">The sequence shown here is derived from an EMBL/GenBank/DDBJ whole genome shotgun (WGS) entry which is preliminary data.</text>
</comment>
<dbReference type="PANTHER" id="PTHR42743">
    <property type="entry name" value="AMINO-ACID AMINOTRANSFERASE"/>
    <property type="match status" value="1"/>
</dbReference>
<dbReference type="SUPFAM" id="SSF52540">
    <property type="entry name" value="P-loop containing nucleoside triphosphate hydrolases"/>
    <property type="match status" value="1"/>
</dbReference>
<dbReference type="GO" id="GO:0009082">
    <property type="term" value="P:branched-chain amino acid biosynthetic process"/>
    <property type="evidence" value="ECO:0007669"/>
    <property type="project" value="UniProtKB-KW"/>
</dbReference>
<organism evidence="3 4">
    <name type="scientific">Shimia abyssi</name>
    <dbReference type="NCBI Taxonomy" id="1662395"/>
    <lineage>
        <taxon>Bacteria</taxon>
        <taxon>Pseudomonadati</taxon>
        <taxon>Pseudomonadota</taxon>
        <taxon>Alphaproteobacteria</taxon>
        <taxon>Rhodobacterales</taxon>
        <taxon>Roseobacteraceae</taxon>
    </lineage>
</organism>
<comment type="similarity">
    <text evidence="1">Belongs to the class-IV pyridoxal-phosphate-dependent aminotransferase family.</text>
</comment>
<gene>
    <name evidence="3" type="ORF">CLV88_11346</name>
</gene>
<dbReference type="InterPro" id="IPR027417">
    <property type="entry name" value="P-loop_NTPase"/>
</dbReference>
<dbReference type="EMBL" id="PYGJ01000013">
    <property type="protein sequence ID" value="PSL17975.1"/>
    <property type="molecule type" value="Genomic_DNA"/>
</dbReference>
<keyword evidence="2" id="KW-0100">Branched-chain amino acid biosynthesis</keyword>
<sequence>MKIAMWSGPRNLSTALMYSFANRPDCAVLDEPFYASYLAQTGLNHPMREEILASQPNDPERVSKMLVGPNPHGHKHFYQKHMTQHMIAGVPRDWMRDVVNVFLIRHPARVIASYAAKRENPTLADIGFRQQAELFDLVASWGQKPIVIDSHDIRANPHHALNALCAAIGLPFDDAMLHWPAGGHPSDGIWARHWYGAVWKSTGFASAEGPLPKIPNHLQPVLDDALPFFESLKASAITYQRQLHERMRVTPKACPASWPRPYRQTP</sequence>
<evidence type="ECO:0000256" key="2">
    <source>
        <dbReference type="ARBA" id="ARBA00023304"/>
    </source>
</evidence>
<keyword evidence="4" id="KW-1185">Reference proteome</keyword>
<dbReference type="PANTHER" id="PTHR42743:SF11">
    <property type="entry name" value="AMINODEOXYCHORISMATE LYASE"/>
    <property type="match status" value="1"/>
</dbReference>
<dbReference type="Pfam" id="PF19798">
    <property type="entry name" value="Sulfotransfer_5"/>
    <property type="match status" value="1"/>
</dbReference>
<evidence type="ECO:0008006" key="5">
    <source>
        <dbReference type="Google" id="ProtNLM"/>
    </source>
</evidence>
<reference evidence="3 4" key="1">
    <citation type="submission" date="2018-03" db="EMBL/GenBank/DDBJ databases">
        <title>Genomic Encyclopedia of Archaeal and Bacterial Type Strains, Phase II (KMG-II): from individual species to whole genera.</title>
        <authorList>
            <person name="Goeker M."/>
        </authorList>
    </citation>
    <scope>NUCLEOTIDE SEQUENCE [LARGE SCALE GENOMIC DNA]</scope>
    <source>
        <strain evidence="3 4">DSM 100673</strain>
    </source>
</reference>
<evidence type="ECO:0000313" key="3">
    <source>
        <dbReference type="EMBL" id="PSL17975.1"/>
    </source>
</evidence>
<accession>A0A2P8F8D4</accession>
<dbReference type="InterPro" id="IPR050571">
    <property type="entry name" value="Class-IV_PLP-Dep_Aminotrnsfr"/>
</dbReference>
<protein>
    <recommendedName>
        <fullName evidence="5">Sulfotransferase family protein</fullName>
    </recommendedName>
</protein>
<dbReference type="Proteomes" id="UP000240418">
    <property type="component" value="Unassembled WGS sequence"/>
</dbReference>